<dbReference type="Pfam" id="PF13673">
    <property type="entry name" value="Acetyltransf_10"/>
    <property type="match status" value="1"/>
</dbReference>
<dbReference type="GO" id="GO:0004792">
    <property type="term" value="F:thiosulfate-cyanide sulfurtransferase activity"/>
    <property type="evidence" value="ECO:0007669"/>
    <property type="project" value="InterPro"/>
</dbReference>
<dbReference type="PROSITE" id="PS51186">
    <property type="entry name" value="GNAT"/>
    <property type="match status" value="1"/>
</dbReference>
<keyword evidence="3" id="KW-1185">Reference proteome</keyword>
<dbReference type="InterPro" id="IPR000182">
    <property type="entry name" value="GNAT_dom"/>
</dbReference>
<sequence length="312" mass="36011">MQILLPEYLRARAKTQVQESEVDDKGQKIRPLTRSEVICLINKFTNITSPAQAMLIRRMKLHRERRRSNLSEEGPQAVVDTVTPLTALPPKQPVNQLVLEMLYNIETTPFENSFMSRLHGFKSSHIPGALFFDWGTITPWMNLMRDIHDHYSCAHPEREQTTSRFAPITYTSLQTDQLGQVHDLLARTFWSGINVKDSLDYSPERCTVVATYKKLVVGVAILSSPQETYITYLAIKAGWDNTHLARVMLYHLIMMNPNKDITLHVSTNNPAVLLYNRFGFKAEEFVAGFYENYLDYRSRASNNAFRLRLRQQ</sequence>
<gene>
    <name evidence="2" type="ORF">AMATHDRAFT_143611</name>
</gene>
<dbReference type="EMBL" id="KZ301993">
    <property type="protein sequence ID" value="PFH51011.1"/>
    <property type="molecule type" value="Genomic_DNA"/>
</dbReference>
<proteinExistence type="predicted"/>
<evidence type="ECO:0000313" key="3">
    <source>
        <dbReference type="Proteomes" id="UP000242287"/>
    </source>
</evidence>
<feature type="domain" description="N-acetyltransferase" evidence="1">
    <location>
        <begin position="168"/>
        <end position="312"/>
    </location>
</feature>
<dbReference type="GO" id="GO:0016747">
    <property type="term" value="F:acyltransferase activity, transferring groups other than amino-acyl groups"/>
    <property type="evidence" value="ECO:0007669"/>
    <property type="project" value="InterPro"/>
</dbReference>
<reference evidence="2 3" key="1">
    <citation type="submission" date="2014-02" db="EMBL/GenBank/DDBJ databases">
        <title>Transposable element dynamics among asymbiotic and ectomycorrhizal Amanita fungi.</title>
        <authorList>
            <consortium name="DOE Joint Genome Institute"/>
            <person name="Hess J."/>
            <person name="Skrede I."/>
            <person name="Wolfe B."/>
            <person name="LaButti K."/>
            <person name="Ohm R.A."/>
            <person name="Grigoriev I.V."/>
            <person name="Pringle A."/>
        </authorList>
    </citation>
    <scope>NUCLEOTIDE SEQUENCE [LARGE SCALE GENOMIC DNA]</scope>
    <source>
        <strain evidence="2 3">SKay4041</strain>
    </source>
</reference>
<organism evidence="2 3">
    <name type="scientific">Amanita thiersii Skay4041</name>
    <dbReference type="NCBI Taxonomy" id="703135"/>
    <lineage>
        <taxon>Eukaryota</taxon>
        <taxon>Fungi</taxon>
        <taxon>Dikarya</taxon>
        <taxon>Basidiomycota</taxon>
        <taxon>Agaricomycotina</taxon>
        <taxon>Agaricomycetes</taxon>
        <taxon>Agaricomycetidae</taxon>
        <taxon>Agaricales</taxon>
        <taxon>Pluteineae</taxon>
        <taxon>Amanitaceae</taxon>
        <taxon>Amanita</taxon>
    </lineage>
</organism>
<dbReference type="Gene3D" id="3.40.630.30">
    <property type="match status" value="1"/>
</dbReference>
<dbReference type="STRING" id="703135.A0A2A9NRR5"/>
<evidence type="ECO:0000313" key="2">
    <source>
        <dbReference type="EMBL" id="PFH51011.1"/>
    </source>
</evidence>
<dbReference type="PROSITE" id="PS00380">
    <property type="entry name" value="RHODANESE_1"/>
    <property type="match status" value="1"/>
</dbReference>
<dbReference type="Proteomes" id="UP000242287">
    <property type="component" value="Unassembled WGS sequence"/>
</dbReference>
<dbReference type="OrthoDB" id="4080456at2759"/>
<accession>A0A2A9NRR5</accession>
<name>A0A2A9NRR5_9AGAR</name>
<dbReference type="InterPro" id="IPR016181">
    <property type="entry name" value="Acyl_CoA_acyltransferase"/>
</dbReference>
<dbReference type="InterPro" id="IPR001307">
    <property type="entry name" value="Thiosulphate_STrfase_CS"/>
</dbReference>
<protein>
    <recommendedName>
        <fullName evidence="1">N-acetyltransferase domain-containing protein</fullName>
    </recommendedName>
</protein>
<dbReference type="AlphaFoldDB" id="A0A2A9NRR5"/>
<evidence type="ECO:0000259" key="1">
    <source>
        <dbReference type="PROSITE" id="PS51186"/>
    </source>
</evidence>
<dbReference type="SUPFAM" id="SSF55729">
    <property type="entry name" value="Acyl-CoA N-acyltransferases (Nat)"/>
    <property type="match status" value="1"/>
</dbReference>